<evidence type="ECO:0000313" key="6">
    <source>
        <dbReference type="Proteomes" id="UP000323886"/>
    </source>
</evidence>
<dbReference type="Pfam" id="PF22784">
    <property type="entry name" value="PTP-SAK"/>
    <property type="match status" value="1"/>
</dbReference>
<proteinExistence type="predicted"/>
<accession>A0A5M6I3N6</accession>
<dbReference type="OrthoDB" id="9814896at2"/>
<evidence type="ECO:0000259" key="3">
    <source>
        <dbReference type="PROSITE" id="PS50056"/>
    </source>
</evidence>
<feature type="domain" description="Tyrosine specific protein phosphatases" evidence="3">
    <location>
        <begin position="139"/>
        <end position="196"/>
    </location>
</feature>
<dbReference type="PROSITE" id="PS50206">
    <property type="entry name" value="RHODANESE_3"/>
    <property type="match status" value="1"/>
</dbReference>
<dbReference type="InterPro" id="IPR029021">
    <property type="entry name" value="Prot-tyrosine_phosphatase-like"/>
</dbReference>
<dbReference type="InterPro" id="IPR000387">
    <property type="entry name" value="Tyr_Pase_dom"/>
</dbReference>
<evidence type="ECO:0000256" key="1">
    <source>
        <dbReference type="ARBA" id="ARBA00013064"/>
    </source>
</evidence>
<dbReference type="Gene3D" id="3.90.190.10">
    <property type="entry name" value="Protein tyrosine phosphatase superfamily"/>
    <property type="match status" value="1"/>
</dbReference>
<dbReference type="InterPro" id="IPR057023">
    <property type="entry name" value="PTP-SAK"/>
</dbReference>
<dbReference type="InterPro" id="IPR001763">
    <property type="entry name" value="Rhodanese-like_dom"/>
</dbReference>
<evidence type="ECO:0000259" key="4">
    <source>
        <dbReference type="PROSITE" id="PS50206"/>
    </source>
</evidence>
<dbReference type="GO" id="GO:0004725">
    <property type="term" value="F:protein tyrosine phosphatase activity"/>
    <property type="evidence" value="ECO:0007669"/>
    <property type="project" value="UniProtKB-EC"/>
</dbReference>
<protein>
    <recommendedName>
        <fullName evidence="1">protein-tyrosine-phosphatase</fullName>
        <ecNumber evidence="1">3.1.3.48</ecNumber>
    </recommendedName>
</protein>
<dbReference type="PROSITE" id="PS50056">
    <property type="entry name" value="TYR_PHOSPHATASE_2"/>
    <property type="match status" value="1"/>
</dbReference>
<gene>
    <name evidence="5" type="ORF">F1193_05570</name>
</gene>
<feature type="domain" description="Rhodanese" evidence="4">
    <location>
        <begin position="74"/>
        <end position="102"/>
    </location>
</feature>
<dbReference type="Proteomes" id="UP000323886">
    <property type="component" value="Unassembled WGS sequence"/>
</dbReference>
<reference evidence="5 6" key="1">
    <citation type="submission" date="2019-09" db="EMBL/GenBank/DDBJ databases">
        <title>Draft Whole-Genome sequence of Blastochloris sulfoviridis DSM 729.</title>
        <authorList>
            <person name="Meyer T.E."/>
            <person name="Kyndt J.A."/>
        </authorList>
    </citation>
    <scope>NUCLEOTIDE SEQUENCE [LARGE SCALE GENOMIC DNA]</scope>
    <source>
        <strain evidence="5 6">DSM 729</strain>
    </source>
</reference>
<organism evidence="5 6">
    <name type="scientific">Blastochloris sulfoviridis</name>
    <dbReference type="NCBI Taxonomy" id="50712"/>
    <lineage>
        <taxon>Bacteria</taxon>
        <taxon>Pseudomonadati</taxon>
        <taxon>Pseudomonadota</taxon>
        <taxon>Alphaproteobacteria</taxon>
        <taxon>Hyphomicrobiales</taxon>
        <taxon>Blastochloridaceae</taxon>
        <taxon>Blastochloris</taxon>
    </lineage>
</organism>
<comment type="caution">
    <text evidence="5">The sequence shown here is derived from an EMBL/GenBank/DDBJ whole genome shotgun (WGS) entry which is preliminary data.</text>
</comment>
<dbReference type="EC" id="3.1.3.48" evidence="1"/>
<keyword evidence="6" id="KW-1185">Reference proteome</keyword>
<evidence type="ECO:0000256" key="2">
    <source>
        <dbReference type="ARBA" id="ARBA00022801"/>
    </source>
</evidence>
<evidence type="ECO:0000313" key="5">
    <source>
        <dbReference type="EMBL" id="KAA5602459.1"/>
    </source>
</evidence>
<keyword evidence="2" id="KW-0378">Hydrolase</keyword>
<sequence length="241" mass="27674">MRRVFSPTPDERYARRMARIARWSRPIDGPVARASAWANMLMADHGVFRLFWKNRHRVSEKLWRSNQPAPHDIAALARMGIRTVVNLRGGREFGSYPLEVEACARHGLRLVDLPVRSRELPPREDILAAERLFATIEYPALIHCKSGADRAGFAAALYLVLHEGRPVAEAAGQLSTRYGHFRQSRTGVLDAFFETYLDRNAAAPIEFRDWVAKHYDPVAIRRAFHEDRLASFFVDKILRRE</sequence>
<dbReference type="EMBL" id="VWPL01000007">
    <property type="protein sequence ID" value="KAA5602459.1"/>
    <property type="molecule type" value="Genomic_DNA"/>
</dbReference>
<dbReference type="SUPFAM" id="SSF52799">
    <property type="entry name" value="(Phosphotyrosine protein) phosphatases II"/>
    <property type="match status" value="1"/>
</dbReference>
<dbReference type="AlphaFoldDB" id="A0A5M6I3N6"/>
<name>A0A5M6I3N6_9HYPH</name>